<organism evidence="1 2">
    <name type="scientific">Crucibulum laeve</name>
    <dbReference type="NCBI Taxonomy" id="68775"/>
    <lineage>
        <taxon>Eukaryota</taxon>
        <taxon>Fungi</taxon>
        <taxon>Dikarya</taxon>
        <taxon>Basidiomycota</taxon>
        <taxon>Agaricomycotina</taxon>
        <taxon>Agaricomycetes</taxon>
        <taxon>Agaricomycetidae</taxon>
        <taxon>Agaricales</taxon>
        <taxon>Agaricineae</taxon>
        <taxon>Nidulariaceae</taxon>
        <taxon>Crucibulum</taxon>
    </lineage>
</organism>
<evidence type="ECO:0000313" key="2">
    <source>
        <dbReference type="Proteomes" id="UP000308652"/>
    </source>
</evidence>
<sequence>MAPRKLLQWPILRYLLGRPRVPVISELPLSDIPLANLAEGESCRTAGGVLVDSAQLHQAGHFFNNVMSPAMIKQFEDSVEKTRLGIPQNLNALGNLKLLIEDEVTALRMLYTRIKDLEDGFKNMVHDVDFLTLLSHNVRMAAKYTISANSSLVPTASPDDTRKFTPTFHSNSTATVVLDVDETFTPSYTAPKGI</sequence>
<accession>A0A5C3LGB6</accession>
<reference evidence="1 2" key="1">
    <citation type="journal article" date="2019" name="Nat. Ecol. Evol.">
        <title>Megaphylogeny resolves global patterns of mushroom evolution.</title>
        <authorList>
            <person name="Varga T."/>
            <person name="Krizsan K."/>
            <person name="Foldi C."/>
            <person name="Dima B."/>
            <person name="Sanchez-Garcia M."/>
            <person name="Sanchez-Ramirez S."/>
            <person name="Szollosi G.J."/>
            <person name="Szarkandi J.G."/>
            <person name="Papp V."/>
            <person name="Albert L."/>
            <person name="Andreopoulos W."/>
            <person name="Angelini C."/>
            <person name="Antonin V."/>
            <person name="Barry K.W."/>
            <person name="Bougher N.L."/>
            <person name="Buchanan P."/>
            <person name="Buyck B."/>
            <person name="Bense V."/>
            <person name="Catcheside P."/>
            <person name="Chovatia M."/>
            <person name="Cooper J."/>
            <person name="Damon W."/>
            <person name="Desjardin D."/>
            <person name="Finy P."/>
            <person name="Geml J."/>
            <person name="Haridas S."/>
            <person name="Hughes K."/>
            <person name="Justo A."/>
            <person name="Karasinski D."/>
            <person name="Kautmanova I."/>
            <person name="Kiss B."/>
            <person name="Kocsube S."/>
            <person name="Kotiranta H."/>
            <person name="LaButti K.M."/>
            <person name="Lechner B.E."/>
            <person name="Liimatainen K."/>
            <person name="Lipzen A."/>
            <person name="Lukacs Z."/>
            <person name="Mihaltcheva S."/>
            <person name="Morgado L.N."/>
            <person name="Niskanen T."/>
            <person name="Noordeloos M.E."/>
            <person name="Ohm R.A."/>
            <person name="Ortiz-Santana B."/>
            <person name="Ovrebo C."/>
            <person name="Racz N."/>
            <person name="Riley R."/>
            <person name="Savchenko A."/>
            <person name="Shiryaev A."/>
            <person name="Soop K."/>
            <person name="Spirin V."/>
            <person name="Szebenyi C."/>
            <person name="Tomsovsky M."/>
            <person name="Tulloss R.E."/>
            <person name="Uehling J."/>
            <person name="Grigoriev I.V."/>
            <person name="Vagvolgyi C."/>
            <person name="Papp T."/>
            <person name="Martin F.M."/>
            <person name="Miettinen O."/>
            <person name="Hibbett D.S."/>
            <person name="Nagy L.G."/>
        </authorList>
    </citation>
    <scope>NUCLEOTIDE SEQUENCE [LARGE SCALE GENOMIC DNA]</scope>
    <source>
        <strain evidence="1 2">CBS 166.37</strain>
    </source>
</reference>
<dbReference type="Proteomes" id="UP000308652">
    <property type="component" value="Unassembled WGS sequence"/>
</dbReference>
<gene>
    <name evidence="1" type="ORF">BDQ12DRAFT_739557</name>
</gene>
<dbReference type="AlphaFoldDB" id="A0A5C3LGB6"/>
<keyword evidence="2" id="KW-1185">Reference proteome</keyword>
<evidence type="ECO:0000313" key="1">
    <source>
        <dbReference type="EMBL" id="TFK32164.1"/>
    </source>
</evidence>
<dbReference type="EMBL" id="ML213684">
    <property type="protein sequence ID" value="TFK32164.1"/>
    <property type="molecule type" value="Genomic_DNA"/>
</dbReference>
<proteinExistence type="predicted"/>
<name>A0A5C3LGB6_9AGAR</name>
<protein>
    <submittedName>
        <fullName evidence="1">Uncharacterized protein</fullName>
    </submittedName>
</protein>